<keyword evidence="1" id="KW-0472">Membrane</keyword>
<keyword evidence="1" id="KW-1133">Transmembrane helix</keyword>
<evidence type="ECO:0000313" key="2">
    <source>
        <dbReference type="Proteomes" id="UP000095283"/>
    </source>
</evidence>
<keyword evidence="2" id="KW-1185">Reference proteome</keyword>
<organism evidence="2 3">
    <name type="scientific">Heterorhabditis bacteriophora</name>
    <name type="common">Entomopathogenic nematode worm</name>
    <dbReference type="NCBI Taxonomy" id="37862"/>
    <lineage>
        <taxon>Eukaryota</taxon>
        <taxon>Metazoa</taxon>
        <taxon>Ecdysozoa</taxon>
        <taxon>Nematoda</taxon>
        <taxon>Chromadorea</taxon>
        <taxon>Rhabditida</taxon>
        <taxon>Rhabditina</taxon>
        <taxon>Rhabditomorpha</taxon>
        <taxon>Strongyloidea</taxon>
        <taxon>Heterorhabditidae</taxon>
        <taxon>Heterorhabditis</taxon>
    </lineage>
</organism>
<sequence length="102" mass="11538">MHDKWNLYLYFLLCGLGLTCLLGSGFPLDRFAVTYTSAISGLYISQSVCWLEHYYVIDLNSSDDNSIVPISFTATVGTYSTREPRESNESRAARHSEVIIIY</sequence>
<reference evidence="3" key="1">
    <citation type="submission" date="2016-11" db="UniProtKB">
        <authorList>
            <consortium name="WormBaseParasite"/>
        </authorList>
    </citation>
    <scope>IDENTIFICATION</scope>
</reference>
<feature type="transmembrane region" description="Helical" evidence="1">
    <location>
        <begin position="7"/>
        <end position="26"/>
    </location>
</feature>
<dbReference type="Proteomes" id="UP000095283">
    <property type="component" value="Unplaced"/>
</dbReference>
<protein>
    <submittedName>
        <fullName evidence="3">Transmembrane protein</fullName>
    </submittedName>
</protein>
<keyword evidence="1" id="KW-0812">Transmembrane</keyword>
<evidence type="ECO:0000313" key="3">
    <source>
        <dbReference type="WBParaSite" id="Hba_04943"/>
    </source>
</evidence>
<evidence type="ECO:0000256" key="1">
    <source>
        <dbReference type="SAM" id="Phobius"/>
    </source>
</evidence>
<proteinExistence type="predicted"/>
<name>A0A1I7WIZ6_HETBA</name>
<accession>A0A1I7WIZ6</accession>
<dbReference type="AlphaFoldDB" id="A0A1I7WIZ6"/>
<dbReference type="WBParaSite" id="Hba_04943">
    <property type="protein sequence ID" value="Hba_04943"/>
    <property type="gene ID" value="Hba_04943"/>
</dbReference>